<dbReference type="RefSeq" id="WP_073015038.1">
    <property type="nucleotide sequence ID" value="NZ_FRBW01000005.1"/>
</dbReference>
<keyword evidence="2" id="KW-1185">Reference proteome</keyword>
<protein>
    <recommendedName>
        <fullName evidence="3">DUF2059 domain-containing protein</fullName>
    </recommendedName>
</protein>
<dbReference type="Proteomes" id="UP000186002">
    <property type="component" value="Unassembled WGS sequence"/>
</dbReference>
<evidence type="ECO:0000313" key="2">
    <source>
        <dbReference type="Proteomes" id="UP000186002"/>
    </source>
</evidence>
<accession>A0A1M7NQX5</accession>
<evidence type="ECO:0000313" key="1">
    <source>
        <dbReference type="EMBL" id="SHN06354.1"/>
    </source>
</evidence>
<gene>
    <name evidence="1" type="ORF">SAMN05444272_3914</name>
</gene>
<reference evidence="1 2" key="1">
    <citation type="submission" date="2016-11" db="EMBL/GenBank/DDBJ databases">
        <authorList>
            <person name="Jaros S."/>
            <person name="Januszkiewicz K."/>
            <person name="Wedrychowicz H."/>
        </authorList>
    </citation>
    <scope>NUCLEOTIDE SEQUENCE [LARGE SCALE GENOMIC DNA]</scope>
    <source>
        <strain evidence="1 2">DSM 22153</strain>
    </source>
</reference>
<dbReference type="EMBL" id="FRBW01000005">
    <property type="protein sequence ID" value="SHN06354.1"/>
    <property type="molecule type" value="Genomic_DNA"/>
</dbReference>
<sequence>MIQPFIFVRRTAKNAIISGLLALGIAAFAGPSLIRNASASDEATLNGAMLQIEQVEKTLDRTSSAIQTDALHLQPEDGRSLQESLTALRPLADEYFSPLKAIHQISEALELTPDPDLDIAAFTEAADHLDQAFDQIESVLAQVQNPGHDKALDEAERAVRAEKLEQAYKTLLAEKNATPDWAALKSLADTMAAPEIGAEVALTRYRFVLLARAYIARREAGAKRQIPADLSAAAQEMVEESRKSQEKTDGVFERNTALEIATVQMMQALALLSHADLATLQAFYSSGEGRAKRNQLVQAFRSVSDSTAQALFARVLADMNKD</sequence>
<dbReference type="OrthoDB" id="8361949at2"/>
<evidence type="ECO:0008006" key="3">
    <source>
        <dbReference type="Google" id="ProtNLM"/>
    </source>
</evidence>
<dbReference type="AlphaFoldDB" id="A0A1M7NQX5"/>
<proteinExistence type="predicted"/>
<name>A0A1M7NQX5_9HYPH</name>
<organism evidence="1 2">
    <name type="scientific">Roseibium suaedae</name>
    <dbReference type="NCBI Taxonomy" id="735517"/>
    <lineage>
        <taxon>Bacteria</taxon>
        <taxon>Pseudomonadati</taxon>
        <taxon>Pseudomonadota</taxon>
        <taxon>Alphaproteobacteria</taxon>
        <taxon>Hyphomicrobiales</taxon>
        <taxon>Stappiaceae</taxon>
        <taxon>Roseibium</taxon>
    </lineage>
</organism>